<keyword evidence="2" id="KW-1185">Reference proteome</keyword>
<organism evidence="1 2">
    <name type="scientific">Pseudomonas cerasi</name>
    <dbReference type="NCBI Taxonomy" id="1583341"/>
    <lineage>
        <taxon>Bacteria</taxon>
        <taxon>Pseudomonadati</taxon>
        <taxon>Pseudomonadota</taxon>
        <taxon>Gammaproteobacteria</taxon>
        <taxon>Pseudomonadales</taxon>
        <taxon>Pseudomonadaceae</taxon>
        <taxon>Pseudomonas</taxon>
    </lineage>
</organism>
<evidence type="ECO:0000313" key="2">
    <source>
        <dbReference type="Proteomes" id="UP000239025"/>
    </source>
</evidence>
<dbReference type="AlphaFoldDB" id="A0A193SSJ0"/>
<protein>
    <recommendedName>
        <fullName evidence="3">Peptide chain release factor RF-3</fullName>
    </recommendedName>
</protein>
<dbReference type="Proteomes" id="UP000239025">
    <property type="component" value="Chromosome 1"/>
</dbReference>
<dbReference type="Pfam" id="PF04338">
    <property type="entry name" value="DUF481"/>
    <property type="match status" value="1"/>
</dbReference>
<proteinExistence type="predicted"/>
<accession>A0A193SSJ0</accession>
<sequence>MRLAEGGKSSLVSLSNIDRIMKPKPILTAATWTGNVDLALDIKRAETDTDNINIAAKTSLVSGLWRHSADAQYVREVDDNVKNTDNWNAEYTLDRFLTEKWFWEGGLSYKKDQVEDLRTRRQIGTGPGYQFWDDQLGKFSVVGLLNRTQYGYADGGGNSFYSTSLRWDYNRFLVGRKFEVFASGELARPLSDVADYAYDSELGLRYKVTEWASLNLKYEHEVVAGMPDGNDLDSARYTAGVGVTW</sequence>
<dbReference type="InterPro" id="IPR007433">
    <property type="entry name" value="DUF481"/>
</dbReference>
<gene>
    <name evidence="1" type="ORF">PL963_03795</name>
</gene>
<evidence type="ECO:0000313" key="1">
    <source>
        <dbReference type="EMBL" id="SOS21882.1"/>
    </source>
</evidence>
<reference evidence="2" key="1">
    <citation type="submission" date="2017-11" db="EMBL/GenBank/DDBJ databases">
        <authorList>
            <person name="Blom J."/>
        </authorList>
    </citation>
    <scope>NUCLEOTIDE SEQUENCE [LARGE SCALE GENOMIC DNA]</scope>
</reference>
<dbReference type="SUPFAM" id="SSF56935">
    <property type="entry name" value="Porins"/>
    <property type="match status" value="1"/>
</dbReference>
<name>A0A193SSJ0_9PSED</name>
<evidence type="ECO:0008006" key="3">
    <source>
        <dbReference type="Google" id="ProtNLM"/>
    </source>
</evidence>
<dbReference type="EMBL" id="LT963395">
    <property type="protein sequence ID" value="SOS21882.1"/>
    <property type="molecule type" value="Genomic_DNA"/>
</dbReference>